<keyword evidence="3" id="KW-1185">Reference proteome</keyword>
<dbReference type="RefSeq" id="WP_130630875.1">
    <property type="nucleotide sequence ID" value="NZ_CP036164.1"/>
</dbReference>
<feature type="transmembrane region" description="Helical" evidence="1">
    <location>
        <begin position="12"/>
        <end position="36"/>
    </location>
</feature>
<organism evidence="2 3">
    <name type="scientific">Janibacter limosus</name>
    <dbReference type="NCBI Taxonomy" id="53458"/>
    <lineage>
        <taxon>Bacteria</taxon>
        <taxon>Bacillati</taxon>
        <taxon>Actinomycetota</taxon>
        <taxon>Actinomycetes</taxon>
        <taxon>Micrococcales</taxon>
        <taxon>Intrasporangiaceae</taxon>
        <taxon>Janibacter</taxon>
    </lineage>
</organism>
<evidence type="ECO:0008006" key="4">
    <source>
        <dbReference type="Google" id="ProtNLM"/>
    </source>
</evidence>
<accession>A0A4V0ZBE3</accession>
<dbReference type="OrthoDB" id="8082651at2"/>
<reference evidence="2 3" key="1">
    <citation type="submission" date="2019-02" db="EMBL/GenBank/DDBJ databases">
        <title>Genomic data mining of an Antarctic deep-sea actinobacterium, Janibacterlimosus P3-3-X1.</title>
        <authorList>
            <person name="Liao L."/>
            <person name="Chen B."/>
        </authorList>
    </citation>
    <scope>NUCLEOTIDE SEQUENCE [LARGE SCALE GENOMIC DNA]</scope>
    <source>
        <strain evidence="2 3">P3-3-X1</strain>
    </source>
</reference>
<dbReference type="EMBL" id="CP036164">
    <property type="protein sequence ID" value="QBF47698.1"/>
    <property type="molecule type" value="Genomic_DNA"/>
</dbReference>
<dbReference type="KEGG" id="jli:EXU32_16465"/>
<feature type="transmembrane region" description="Helical" evidence="1">
    <location>
        <begin position="83"/>
        <end position="103"/>
    </location>
</feature>
<protein>
    <recommendedName>
        <fullName evidence="4">DUF2269 domain-containing protein</fullName>
    </recommendedName>
</protein>
<dbReference type="Proteomes" id="UP000290408">
    <property type="component" value="Chromosome"/>
</dbReference>
<keyword evidence="1" id="KW-0812">Transmembrane</keyword>
<proteinExistence type="predicted"/>
<sequence>MRPALRKGVLVLHLLSVGGWIGIDVLVGALVLAGTLGDPATAGLAYRALGSFVVVPMLTAALASLATGLLLGLGTKWGLARYWWVLVKLGLTLVLTVLIVVALRPGMPEVVLHGEQLAAGLVPEGDVSELVFPPIVSLVVLSLATVLSVYKPWGRTRR</sequence>
<evidence type="ECO:0000313" key="2">
    <source>
        <dbReference type="EMBL" id="QBF47698.1"/>
    </source>
</evidence>
<dbReference type="AlphaFoldDB" id="A0A4V0ZBE3"/>
<keyword evidence="1" id="KW-1133">Transmembrane helix</keyword>
<feature type="transmembrane region" description="Helical" evidence="1">
    <location>
        <begin position="130"/>
        <end position="150"/>
    </location>
</feature>
<gene>
    <name evidence="2" type="ORF">EXU32_16465</name>
</gene>
<evidence type="ECO:0000256" key="1">
    <source>
        <dbReference type="SAM" id="Phobius"/>
    </source>
</evidence>
<keyword evidence="1" id="KW-0472">Membrane</keyword>
<evidence type="ECO:0000313" key="3">
    <source>
        <dbReference type="Proteomes" id="UP000290408"/>
    </source>
</evidence>
<feature type="transmembrane region" description="Helical" evidence="1">
    <location>
        <begin position="48"/>
        <end position="71"/>
    </location>
</feature>
<name>A0A4V0ZBE3_9MICO</name>